<gene>
    <name evidence="2" type="ORF">A2U01_0016046</name>
</gene>
<feature type="non-terminal residue" evidence="2">
    <location>
        <position position="50"/>
    </location>
</feature>
<protein>
    <submittedName>
        <fullName evidence="2">Uncharacterized protein</fullName>
    </submittedName>
</protein>
<name>A0A392N645_9FABA</name>
<proteinExistence type="predicted"/>
<accession>A0A392N645</accession>
<sequence>MTRDPSDPNPYDPSSKTIRYGFAFVHPWTGPGGGFGPEPVRPGPLSTPTY</sequence>
<dbReference type="AlphaFoldDB" id="A0A392N645"/>
<evidence type="ECO:0000313" key="2">
    <source>
        <dbReference type="EMBL" id="MCH95073.1"/>
    </source>
</evidence>
<evidence type="ECO:0000256" key="1">
    <source>
        <dbReference type="SAM" id="MobiDB-lite"/>
    </source>
</evidence>
<feature type="region of interest" description="Disordered" evidence="1">
    <location>
        <begin position="31"/>
        <end position="50"/>
    </location>
</feature>
<dbReference type="Proteomes" id="UP000265520">
    <property type="component" value="Unassembled WGS sequence"/>
</dbReference>
<comment type="caution">
    <text evidence="2">The sequence shown here is derived from an EMBL/GenBank/DDBJ whole genome shotgun (WGS) entry which is preliminary data.</text>
</comment>
<reference evidence="2 3" key="1">
    <citation type="journal article" date="2018" name="Front. Plant Sci.">
        <title>Red Clover (Trifolium pratense) and Zigzag Clover (T. medium) - A Picture of Genomic Similarities and Differences.</title>
        <authorList>
            <person name="Dluhosova J."/>
            <person name="Istvanek J."/>
            <person name="Nedelnik J."/>
            <person name="Repkova J."/>
        </authorList>
    </citation>
    <scope>NUCLEOTIDE SEQUENCE [LARGE SCALE GENOMIC DNA]</scope>
    <source>
        <strain evidence="3">cv. 10/8</strain>
        <tissue evidence="2">Leaf</tissue>
    </source>
</reference>
<organism evidence="2 3">
    <name type="scientific">Trifolium medium</name>
    <dbReference type="NCBI Taxonomy" id="97028"/>
    <lineage>
        <taxon>Eukaryota</taxon>
        <taxon>Viridiplantae</taxon>
        <taxon>Streptophyta</taxon>
        <taxon>Embryophyta</taxon>
        <taxon>Tracheophyta</taxon>
        <taxon>Spermatophyta</taxon>
        <taxon>Magnoliopsida</taxon>
        <taxon>eudicotyledons</taxon>
        <taxon>Gunneridae</taxon>
        <taxon>Pentapetalae</taxon>
        <taxon>rosids</taxon>
        <taxon>fabids</taxon>
        <taxon>Fabales</taxon>
        <taxon>Fabaceae</taxon>
        <taxon>Papilionoideae</taxon>
        <taxon>50 kb inversion clade</taxon>
        <taxon>NPAAA clade</taxon>
        <taxon>Hologalegina</taxon>
        <taxon>IRL clade</taxon>
        <taxon>Trifolieae</taxon>
        <taxon>Trifolium</taxon>
    </lineage>
</organism>
<evidence type="ECO:0000313" key="3">
    <source>
        <dbReference type="Proteomes" id="UP000265520"/>
    </source>
</evidence>
<keyword evidence="3" id="KW-1185">Reference proteome</keyword>
<dbReference type="EMBL" id="LXQA010028904">
    <property type="protein sequence ID" value="MCH95073.1"/>
    <property type="molecule type" value="Genomic_DNA"/>
</dbReference>